<dbReference type="AlphaFoldDB" id="A0A9Q3BB55"/>
<dbReference type="Proteomes" id="UP000765509">
    <property type="component" value="Unassembled WGS sequence"/>
</dbReference>
<organism evidence="2 3">
    <name type="scientific">Austropuccinia psidii MF-1</name>
    <dbReference type="NCBI Taxonomy" id="1389203"/>
    <lineage>
        <taxon>Eukaryota</taxon>
        <taxon>Fungi</taxon>
        <taxon>Dikarya</taxon>
        <taxon>Basidiomycota</taxon>
        <taxon>Pucciniomycotina</taxon>
        <taxon>Pucciniomycetes</taxon>
        <taxon>Pucciniales</taxon>
        <taxon>Sphaerophragmiaceae</taxon>
        <taxon>Austropuccinia</taxon>
    </lineage>
</organism>
<feature type="region of interest" description="Disordered" evidence="1">
    <location>
        <begin position="227"/>
        <end position="246"/>
    </location>
</feature>
<evidence type="ECO:0000313" key="2">
    <source>
        <dbReference type="EMBL" id="MBW0462048.1"/>
    </source>
</evidence>
<feature type="compositionally biased region" description="Acidic residues" evidence="1">
    <location>
        <begin position="236"/>
        <end position="246"/>
    </location>
</feature>
<gene>
    <name evidence="2" type="ORF">O181_001763</name>
</gene>
<protein>
    <recommendedName>
        <fullName evidence="4">Retrotransposon Copia-like N-terminal domain-containing protein</fullName>
    </recommendedName>
</protein>
<keyword evidence="3" id="KW-1185">Reference proteome</keyword>
<proteinExistence type="predicted"/>
<comment type="caution">
    <text evidence="2">The sequence shown here is derived from an EMBL/GenBank/DDBJ whole genome shotgun (WGS) entry which is preliminary data.</text>
</comment>
<sequence length="246" mass="28682">MLSNNLISRLLLTSDNYFTWVTMMESELDIIGALDLILGTDQQSREIQENLNRKAYNLIIQCLNEENISFVSSMLSEDNKRNGQVLWNMLKEKYMSNDISSQALAFTKFSQVKFTTTLDFIQEIRTTVSKMRLVGFKLEESALSIMVLSKLPSELDSFVRVMSHGFQNKGLDFILKKLEQDYVQFKLNEDTRETVTALYSQKNKKFCNFCKMRSHIEEYCWKKHPEKKPTNLTSQTEEEDEPSIAF</sequence>
<reference evidence="2" key="1">
    <citation type="submission" date="2021-03" db="EMBL/GenBank/DDBJ databases">
        <title>Draft genome sequence of rust myrtle Austropuccinia psidii MF-1, a brazilian biotype.</title>
        <authorList>
            <person name="Quecine M.C."/>
            <person name="Pachon D.M.R."/>
            <person name="Bonatelli M.L."/>
            <person name="Correr F.H."/>
            <person name="Franceschini L.M."/>
            <person name="Leite T.F."/>
            <person name="Margarido G.R.A."/>
            <person name="Almeida C.A."/>
            <person name="Ferrarezi J.A."/>
            <person name="Labate C.A."/>
        </authorList>
    </citation>
    <scope>NUCLEOTIDE SEQUENCE</scope>
    <source>
        <strain evidence="2">MF-1</strain>
    </source>
</reference>
<evidence type="ECO:0000256" key="1">
    <source>
        <dbReference type="SAM" id="MobiDB-lite"/>
    </source>
</evidence>
<evidence type="ECO:0000313" key="3">
    <source>
        <dbReference type="Proteomes" id="UP000765509"/>
    </source>
</evidence>
<accession>A0A9Q3BB55</accession>
<dbReference type="OrthoDB" id="5378265at2759"/>
<name>A0A9Q3BB55_9BASI</name>
<dbReference type="Pfam" id="PF14223">
    <property type="entry name" value="Retrotran_gag_2"/>
    <property type="match status" value="1"/>
</dbReference>
<dbReference type="EMBL" id="AVOT02000267">
    <property type="protein sequence ID" value="MBW0462048.1"/>
    <property type="molecule type" value="Genomic_DNA"/>
</dbReference>
<evidence type="ECO:0008006" key="4">
    <source>
        <dbReference type="Google" id="ProtNLM"/>
    </source>
</evidence>